<dbReference type="RefSeq" id="WP_066987289.1">
    <property type="nucleotide sequence ID" value="NZ_LUUI01000154.1"/>
</dbReference>
<dbReference type="OrthoDB" id="5295945at2"/>
<dbReference type="EC" id="2.7.7.18" evidence="11"/>
<dbReference type="GO" id="GO:0005524">
    <property type="term" value="F:ATP binding"/>
    <property type="evidence" value="ECO:0007669"/>
    <property type="project" value="UniProtKB-KW"/>
</dbReference>
<evidence type="ECO:0000256" key="8">
    <source>
        <dbReference type="ARBA" id="ARBA00022840"/>
    </source>
</evidence>
<reference evidence="13 14" key="1">
    <citation type="submission" date="2016-03" db="EMBL/GenBank/DDBJ databases">
        <authorList>
            <person name="Ploux O."/>
        </authorList>
    </citation>
    <scope>NUCLEOTIDE SEQUENCE [LARGE SCALE GENOMIC DNA]</scope>
    <source>
        <strain evidence="13 14">R-45370</strain>
    </source>
</reference>
<dbReference type="AlphaFoldDB" id="A0A177MXP2"/>
<keyword evidence="4 11" id="KW-0662">Pyridine nucleotide biosynthesis</keyword>
<dbReference type="InterPro" id="IPR005248">
    <property type="entry name" value="NadD/NMNAT"/>
</dbReference>
<evidence type="ECO:0000256" key="6">
    <source>
        <dbReference type="ARBA" id="ARBA00022695"/>
    </source>
</evidence>
<evidence type="ECO:0000256" key="5">
    <source>
        <dbReference type="ARBA" id="ARBA00022679"/>
    </source>
</evidence>
<dbReference type="NCBIfam" id="NF000839">
    <property type="entry name" value="PRK00071.1-1"/>
    <property type="match status" value="1"/>
</dbReference>
<comment type="pathway">
    <text evidence="2 11">Cofactor biosynthesis; NAD(+) biosynthesis; deamido-NAD(+) from nicotinate D-ribonucleotide: step 1/1.</text>
</comment>
<protein>
    <recommendedName>
        <fullName evidence="11">Probable nicotinate-nucleotide adenylyltransferase</fullName>
        <ecNumber evidence="11">2.7.7.18</ecNumber>
    </recommendedName>
    <alternativeName>
        <fullName evidence="11">Deamido-NAD(+) diphosphorylase</fullName>
    </alternativeName>
    <alternativeName>
        <fullName evidence="11">Deamido-NAD(+) pyrophosphorylase</fullName>
    </alternativeName>
    <alternativeName>
        <fullName evidence="11">Nicotinate mononucleotide adenylyltransferase</fullName>
        <shortName evidence="11">NaMN adenylyltransferase</shortName>
    </alternativeName>
</protein>
<dbReference type="CDD" id="cd02165">
    <property type="entry name" value="NMNAT"/>
    <property type="match status" value="1"/>
</dbReference>
<sequence>MIGIYGGTFNPVHYGHLRTALEVKEIFGLAQLRLIPCRLPPHRQQPDVDGEQRLKMLQLAIAETAELQIDRRELDRAGPSYMIETLRSLREENPQAKLILFIGTDAFAGLESWHQWQHLFDLAHIVVMTRPSYNKPDLADFFRQRLYTNRRQLQQHMAGGLFFQAVTALDISATAIRRLIADGRNPKFLLPDQVIAYIRNHQLYLSPTQDT</sequence>
<keyword evidence="9 11" id="KW-0520">NAD</keyword>
<dbReference type="HAMAP" id="MF_00244">
    <property type="entry name" value="NaMN_adenylyltr"/>
    <property type="match status" value="1"/>
</dbReference>
<comment type="similarity">
    <text evidence="3 11">Belongs to the NadD family.</text>
</comment>
<comment type="caution">
    <text evidence="13">The sequence shown here is derived from an EMBL/GenBank/DDBJ whole genome shotgun (WGS) entry which is preliminary data.</text>
</comment>
<evidence type="ECO:0000256" key="4">
    <source>
        <dbReference type="ARBA" id="ARBA00022642"/>
    </source>
</evidence>
<keyword evidence="14" id="KW-1185">Reference proteome</keyword>
<dbReference type="InterPro" id="IPR004821">
    <property type="entry name" value="Cyt_trans-like"/>
</dbReference>
<dbReference type="NCBIfam" id="TIGR00125">
    <property type="entry name" value="cyt_tran_rel"/>
    <property type="match status" value="1"/>
</dbReference>
<keyword evidence="5 11" id="KW-0808">Transferase</keyword>
<dbReference type="NCBIfam" id="NF000840">
    <property type="entry name" value="PRK00071.1-3"/>
    <property type="match status" value="1"/>
</dbReference>
<dbReference type="EMBL" id="LUUI01000154">
    <property type="protein sequence ID" value="OAI10355.1"/>
    <property type="molecule type" value="Genomic_DNA"/>
</dbReference>
<evidence type="ECO:0000256" key="9">
    <source>
        <dbReference type="ARBA" id="ARBA00023027"/>
    </source>
</evidence>
<dbReference type="STRING" id="980561.A1359_16715"/>
<keyword evidence="7 11" id="KW-0547">Nucleotide-binding</keyword>
<dbReference type="Proteomes" id="UP000078476">
    <property type="component" value="Unassembled WGS sequence"/>
</dbReference>
<gene>
    <name evidence="11" type="primary">nadD</name>
    <name evidence="13" type="ORF">A1359_16715</name>
</gene>
<evidence type="ECO:0000259" key="12">
    <source>
        <dbReference type="Pfam" id="PF01467"/>
    </source>
</evidence>
<dbReference type="Gene3D" id="3.40.50.620">
    <property type="entry name" value="HUPs"/>
    <property type="match status" value="1"/>
</dbReference>
<keyword evidence="8 11" id="KW-0067">ATP-binding</keyword>
<feature type="domain" description="Cytidyltransferase-like" evidence="12">
    <location>
        <begin position="4"/>
        <end position="178"/>
    </location>
</feature>
<evidence type="ECO:0000313" key="13">
    <source>
        <dbReference type="EMBL" id="OAI10355.1"/>
    </source>
</evidence>
<comment type="function">
    <text evidence="1 11">Catalyzes the reversible adenylation of nicotinate mononucleotide (NaMN) to nicotinic acid adenine dinucleotide (NaAD).</text>
</comment>
<keyword evidence="6 11" id="KW-0548">Nucleotidyltransferase</keyword>
<accession>A0A177MXP2</accession>
<evidence type="ECO:0000313" key="14">
    <source>
        <dbReference type="Proteomes" id="UP000078476"/>
    </source>
</evidence>
<evidence type="ECO:0000256" key="10">
    <source>
        <dbReference type="ARBA" id="ARBA00048721"/>
    </source>
</evidence>
<dbReference type="NCBIfam" id="TIGR00482">
    <property type="entry name" value="nicotinate (nicotinamide) nucleotide adenylyltransferase"/>
    <property type="match status" value="1"/>
</dbReference>
<dbReference type="UniPathway" id="UPA00253">
    <property type="reaction ID" value="UER00332"/>
</dbReference>
<comment type="catalytic activity">
    <reaction evidence="10 11">
        <text>nicotinate beta-D-ribonucleotide + ATP + H(+) = deamido-NAD(+) + diphosphate</text>
        <dbReference type="Rhea" id="RHEA:22860"/>
        <dbReference type="ChEBI" id="CHEBI:15378"/>
        <dbReference type="ChEBI" id="CHEBI:30616"/>
        <dbReference type="ChEBI" id="CHEBI:33019"/>
        <dbReference type="ChEBI" id="CHEBI:57502"/>
        <dbReference type="ChEBI" id="CHEBI:58437"/>
        <dbReference type="EC" id="2.7.7.18"/>
    </reaction>
</comment>
<dbReference type="Pfam" id="PF01467">
    <property type="entry name" value="CTP_transf_like"/>
    <property type="match status" value="1"/>
</dbReference>
<evidence type="ECO:0000256" key="7">
    <source>
        <dbReference type="ARBA" id="ARBA00022741"/>
    </source>
</evidence>
<dbReference type="GO" id="GO:0009435">
    <property type="term" value="P:NAD+ biosynthetic process"/>
    <property type="evidence" value="ECO:0007669"/>
    <property type="project" value="UniProtKB-UniRule"/>
</dbReference>
<dbReference type="InterPro" id="IPR014729">
    <property type="entry name" value="Rossmann-like_a/b/a_fold"/>
</dbReference>
<organism evidence="13 14">
    <name type="scientific">Methylomonas lenta</name>
    <dbReference type="NCBI Taxonomy" id="980561"/>
    <lineage>
        <taxon>Bacteria</taxon>
        <taxon>Pseudomonadati</taxon>
        <taxon>Pseudomonadota</taxon>
        <taxon>Gammaproteobacteria</taxon>
        <taxon>Methylococcales</taxon>
        <taxon>Methylococcaceae</taxon>
        <taxon>Methylomonas</taxon>
    </lineage>
</organism>
<dbReference type="PANTHER" id="PTHR39321">
    <property type="entry name" value="NICOTINATE-NUCLEOTIDE ADENYLYLTRANSFERASE-RELATED"/>
    <property type="match status" value="1"/>
</dbReference>
<evidence type="ECO:0000256" key="2">
    <source>
        <dbReference type="ARBA" id="ARBA00005019"/>
    </source>
</evidence>
<name>A0A177MXP2_9GAMM</name>
<proteinExistence type="inferred from homology"/>
<dbReference type="GO" id="GO:0004515">
    <property type="term" value="F:nicotinate-nucleotide adenylyltransferase activity"/>
    <property type="evidence" value="ECO:0007669"/>
    <property type="project" value="UniProtKB-UniRule"/>
</dbReference>
<dbReference type="SUPFAM" id="SSF52374">
    <property type="entry name" value="Nucleotidylyl transferase"/>
    <property type="match status" value="1"/>
</dbReference>
<evidence type="ECO:0000256" key="11">
    <source>
        <dbReference type="HAMAP-Rule" id="MF_00244"/>
    </source>
</evidence>
<dbReference type="PANTHER" id="PTHR39321:SF3">
    <property type="entry name" value="PHOSPHOPANTETHEINE ADENYLYLTRANSFERASE"/>
    <property type="match status" value="1"/>
</dbReference>
<evidence type="ECO:0000256" key="1">
    <source>
        <dbReference type="ARBA" id="ARBA00002324"/>
    </source>
</evidence>
<evidence type="ECO:0000256" key="3">
    <source>
        <dbReference type="ARBA" id="ARBA00009014"/>
    </source>
</evidence>